<name>A0ABW6JCE2_STRCE</name>
<evidence type="ECO:0000313" key="1">
    <source>
        <dbReference type="EMBL" id="MFE7962781.1"/>
    </source>
</evidence>
<sequence length="99" mass="10947">MALPRPSADVLLYVGGPQPEDAMKAAAWRPPLLIEGREGWRGGDSERLGGHRRSVLVRRVCFERARVACRLDIDGTPACDVHAPLCMEVLPGRLHLFHP</sequence>
<keyword evidence="2" id="KW-1185">Reference proteome</keyword>
<accession>A0ABW6JCE2</accession>
<reference evidence="1 2" key="1">
    <citation type="submission" date="2024-09" db="EMBL/GenBank/DDBJ databases">
        <title>The Natural Products Discovery Center: Release of the First 8490 Sequenced Strains for Exploring Actinobacteria Biosynthetic Diversity.</title>
        <authorList>
            <person name="Kalkreuter E."/>
            <person name="Kautsar S.A."/>
            <person name="Yang D."/>
            <person name="Bader C.D."/>
            <person name="Teijaro C.N."/>
            <person name="Fluegel L."/>
            <person name="Davis C.M."/>
            <person name="Simpson J.R."/>
            <person name="Lauterbach L."/>
            <person name="Steele A.D."/>
            <person name="Gui C."/>
            <person name="Meng S."/>
            <person name="Li G."/>
            <person name="Viehrig K."/>
            <person name="Ye F."/>
            <person name="Su P."/>
            <person name="Kiefer A.F."/>
            <person name="Nichols A."/>
            <person name="Cepeda A.J."/>
            <person name="Yan W."/>
            <person name="Fan B."/>
            <person name="Jiang Y."/>
            <person name="Adhikari A."/>
            <person name="Zheng C.-J."/>
            <person name="Schuster L."/>
            <person name="Cowan T.M."/>
            <person name="Smanski M.J."/>
            <person name="Chevrette M.G."/>
            <person name="De Carvalho L.P.S."/>
            <person name="Shen B."/>
        </authorList>
    </citation>
    <scope>NUCLEOTIDE SEQUENCE [LARGE SCALE GENOMIC DNA]</scope>
    <source>
        <strain evidence="1 2">NPDC057399</strain>
    </source>
</reference>
<organism evidence="1 2">
    <name type="scientific">Streptomyces cellulosae</name>
    <dbReference type="NCBI Taxonomy" id="1968"/>
    <lineage>
        <taxon>Bacteria</taxon>
        <taxon>Bacillati</taxon>
        <taxon>Actinomycetota</taxon>
        <taxon>Actinomycetes</taxon>
        <taxon>Kitasatosporales</taxon>
        <taxon>Streptomycetaceae</taxon>
        <taxon>Streptomyces</taxon>
    </lineage>
</organism>
<dbReference type="RefSeq" id="WP_381725637.1">
    <property type="nucleotide sequence ID" value="NZ_JBHVBU010000012.1"/>
</dbReference>
<evidence type="ECO:0000313" key="2">
    <source>
        <dbReference type="Proteomes" id="UP001600650"/>
    </source>
</evidence>
<dbReference type="EMBL" id="JBHVBU010000012">
    <property type="protein sequence ID" value="MFE7962781.1"/>
    <property type="molecule type" value="Genomic_DNA"/>
</dbReference>
<proteinExistence type="predicted"/>
<protein>
    <submittedName>
        <fullName evidence="1">Uncharacterized protein</fullName>
    </submittedName>
</protein>
<dbReference type="Proteomes" id="UP001600650">
    <property type="component" value="Unassembled WGS sequence"/>
</dbReference>
<gene>
    <name evidence="1" type="ORF">ACFU0X_06985</name>
</gene>
<comment type="caution">
    <text evidence="1">The sequence shown here is derived from an EMBL/GenBank/DDBJ whole genome shotgun (WGS) entry which is preliminary data.</text>
</comment>